<name>A0A090L3B1_STRRB</name>
<gene>
    <name evidence="2 4 5" type="ORF">SRAE_1000254600</name>
</gene>
<dbReference type="AlphaFoldDB" id="A0A090L3B1"/>
<dbReference type="CTD" id="36376656"/>
<accession>A0A090L3B1</accession>
<evidence type="ECO:0000313" key="2">
    <source>
        <dbReference type="EMBL" id="CEF64291.1"/>
    </source>
</evidence>
<dbReference type="WormBase" id="SRAE_1000254600">
    <property type="protein sequence ID" value="SRP05562"/>
    <property type="gene ID" value="WBGene00259161"/>
</dbReference>
<dbReference type="EMBL" id="LN609528">
    <property type="protein sequence ID" value="CEF64291.1"/>
    <property type="molecule type" value="Genomic_DNA"/>
</dbReference>
<evidence type="ECO:0000313" key="5">
    <source>
        <dbReference type="WormBase" id="SRAE_1000254600"/>
    </source>
</evidence>
<feature type="signal peptide" evidence="1">
    <location>
        <begin position="1"/>
        <end position="20"/>
    </location>
</feature>
<dbReference type="WBParaSite" id="SRAE_1000254600.1">
    <property type="protein sequence ID" value="SRAE_1000254600.1"/>
    <property type="gene ID" value="WBGene00259161"/>
</dbReference>
<dbReference type="RefSeq" id="XP_024503492.1">
    <property type="nucleotide sequence ID" value="XM_024649635.1"/>
</dbReference>
<reference evidence="4" key="2">
    <citation type="submission" date="2020-12" db="UniProtKB">
        <authorList>
            <consortium name="WormBaseParasite"/>
        </authorList>
    </citation>
    <scope>IDENTIFICATION</scope>
</reference>
<sequence length="149" mass="16873">MKSVMFKAILALSFIVISLQEKQIPSLKDIESYNDPILKEIFYKIQKTTTSNYKNQDSTNDSVEFNQQHFIGNNPTFNRRFATSSNVNQEQTPEFKNSYDYSSFKNIALTPNNMVMLANDGYNAFINGARQLSNTIPGTLSNGAMMFLG</sequence>
<keyword evidence="3" id="KW-1185">Reference proteome</keyword>
<evidence type="ECO:0000313" key="3">
    <source>
        <dbReference type="Proteomes" id="UP000035682"/>
    </source>
</evidence>
<evidence type="ECO:0000313" key="4">
    <source>
        <dbReference type="WBParaSite" id="SRAE_1000254600.1"/>
    </source>
</evidence>
<dbReference type="GeneID" id="36376656"/>
<proteinExistence type="predicted"/>
<reference evidence="2 3" key="1">
    <citation type="submission" date="2014-09" db="EMBL/GenBank/DDBJ databases">
        <authorList>
            <person name="Martin A.A."/>
        </authorList>
    </citation>
    <scope>NUCLEOTIDE SEQUENCE</scope>
    <source>
        <strain evidence="3">ED321</strain>
        <strain evidence="2">ED321 Heterogonic</strain>
    </source>
</reference>
<keyword evidence="1" id="KW-0732">Signal</keyword>
<protein>
    <submittedName>
        <fullName evidence="2 4">Uncharacterized protein</fullName>
    </submittedName>
</protein>
<feature type="chain" id="PRO_5015030444" evidence="1">
    <location>
        <begin position="21"/>
        <end position="149"/>
    </location>
</feature>
<dbReference type="Proteomes" id="UP000035682">
    <property type="component" value="Unplaced"/>
</dbReference>
<organism evidence="2">
    <name type="scientific">Strongyloides ratti</name>
    <name type="common">Parasitic roundworm</name>
    <dbReference type="NCBI Taxonomy" id="34506"/>
    <lineage>
        <taxon>Eukaryota</taxon>
        <taxon>Metazoa</taxon>
        <taxon>Ecdysozoa</taxon>
        <taxon>Nematoda</taxon>
        <taxon>Chromadorea</taxon>
        <taxon>Rhabditida</taxon>
        <taxon>Tylenchina</taxon>
        <taxon>Panagrolaimomorpha</taxon>
        <taxon>Strongyloidoidea</taxon>
        <taxon>Strongyloididae</taxon>
        <taxon>Strongyloides</taxon>
    </lineage>
</organism>
<evidence type="ECO:0000256" key="1">
    <source>
        <dbReference type="SAM" id="SignalP"/>
    </source>
</evidence>